<proteinExistence type="inferred from homology"/>
<gene>
    <name evidence="9" type="primary">flgM</name>
    <name evidence="9" type="ORF">CWE10_14980</name>
</gene>
<dbReference type="InterPro" id="IPR035890">
    <property type="entry name" value="Anti-sigma-28_factor_FlgM_sf"/>
</dbReference>
<feature type="domain" description="Anti-sigma-28 factor FlgM C-terminal" evidence="8">
    <location>
        <begin position="50"/>
        <end position="103"/>
    </location>
</feature>
<keyword evidence="3" id="KW-0678">Repressor</keyword>
<evidence type="ECO:0000313" key="10">
    <source>
        <dbReference type="Proteomes" id="UP000732377"/>
    </source>
</evidence>
<comment type="caution">
    <text evidence="9">The sequence shown here is derived from an EMBL/GenBank/DDBJ whole genome shotgun (WGS) entry which is preliminary data.</text>
</comment>
<evidence type="ECO:0000256" key="6">
    <source>
        <dbReference type="ARBA" id="ARBA00023163"/>
    </source>
</evidence>
<organism evidence="9 10">
    <name type="scientific">Symbiobacterium thermophilum</name>
    <dbReference type="NCBI Taxonomy" id="2734"/>
    <lineage>
        <taxon>Bacteria</taxon>
        <taxon>Bacillati</taxon>
        <taxon>Bacillota</taxon>
        <taxon>Clostridia</taxon>
        <taxon>Eubacteriales</taxon>
        <taxon>Symbiobacteriaceae</taxon>
        <taxon>Symbiobacterium</taxon>
    </lineage>
</organism>
<keyword evidence="5" id="KW-0805">Transcription regulation</keyword>
<dbReference type="InterPro" id="IPR031316">
    <property type="entry name" value="FlgM_C"/>
</dbReference>
<keyword evidence="9" id="KW-0969">Cilium</keyword>
<evidence type="ECO:0000313" key="9">
    <source>
        <dbReference type="EMBL" id="MBY6277486.1"/>
    </source>
</evidence>
<dbReference type="InterPro" id="IPR007412">
    <property type="entry name" value="FlgM"/>
</dbReference>
<keyword evidence="9" id="KW-0966">Cell projection</keyword>
<evidence type="ECO:0000256" key="2">
    <source>
        <dbReference type="ARBA" id="ARBA00017823"/>
    </source>
</evidence>
<keyword evidence="9" id="KW-0282">Flagellum</keyword>
<sequence length="110" mass="12341">MSEDRREVVACMRIDGRNIHPASGLNRISRPKATGASTQTRETAEVRGEDRLTLSPRAVQARGFEPALSVLPSVRADLVDRLRGEIERGEYTVDPYRLADLLIRMRVVEP</sequence>
<evidence type="ECO:0000256" key="1">
    <source>
        <dbReference type="ARBA" id="ARBA00005322"/>
    </source>
</evidence>
<evidence type="ECO:0000256" key="3">
    <source>
        <dbReference type="ARBA" id="ARBA00022491"/>
    </source>
</evidence>
<dbReference type="Pfam" id="PF04316">
    <property type="entry name" value="FlgM"/>
    <property type="match status" value="1"/>
</dbReference>
<name>A0A953I5R8_SYMTR</name>
<evidence type="ECO:0000256" key="4">
    <source>
        <dbReference type="ARBA" id="ARBA00022795"/>
    </source>
</evidence>
<evidence type="ECO:0000256" key="5">
    <source>
        <dbReference type="ARBA" id="ARBA00023015"/>
    </source>
</evidence>
<feature type="region of interest" description="Disordered" evidence="7">
    <location>
        <begin position="22"/>
        <end position="50"/>
    </location>
</feature>
<dbReference type="NCBIfam" id="TIGR03824">
    <property type="entry name" value="FlgM_jcvi"/>
    <property type="match status" value="1"/>
</dbReference>
<dbReference type="SUPFAM" id="SSF101498">
    <property type="entry name" value="Anti-sigma factor FlgM"/>
    <property type="match status" value="1"/>
</dbReference>
<dbReference type="GO" id="GO:0044781">
    <property type="term" value="P:bacterial-type flagellum organization"/>
    <property type="evidence" value="ECO:0007669"/>
    <property type="project" value="UniProtKB-KW"/>
</dbReference>
<evidence type="ECO:0000259" key="8">
    <source>
        <dbReference type="Pfam" id="PF04316"/>
    </source>
</evidence>
<reference evidence="9" key="1">
    <citation type="submission" date="2017-11" db="EMBL/GenBank/DDBJ databases">
        <title>Three new genomes from thermophilic consortium.</title>
        <authorList>
            <person name="Quaggio R."/>
            <person name="Amgarten D."/>
            <person name="Setubal J.C."/>
        </authorList>
    </citation>
    <scope>NUCLEOTIDE SEQUENCE</scope>
    <source>
        <strain evidence="9">ZCTH01-B2</strain>
    </source>
</reference>
<dbReference type="Proteomes" id="UP000732377">
    <property type="component" value="Unassembled WGS sequence"/>
</dbReference>
<dbReference type="GO" id="GO:0045892">
    <property type="term" value="P:negative regulation of DNA-templated transcription"/>
    <property type="evidence" value="ECO:0007669"/>
    <property type="project" value="InterPro"/>
</dbReference>
<keyword evidence="4" id="KW-1005">Bacterial flagellum biogenesis</keyword>
<dbReference type="EMBL" id="PIUK01000187">
    <property type="protein sequence ID" value="MBY6277486.1"/>
    <property type="molecule type" value="Genomic_DNA"/>
</dbReference>
<evidence type="ECO:0000256" key="7">
    <source>
        <dbReference type="SAM" id="MobiDB-lite"/>
    </source>
</evidence>
<protein>
    <recommendedName>
        <fullName evidence="2">Negative regulator of flagellin synthesis</fullName>
    </recommendedName>
</protein>
<keyword evidence="6" id="KW-0804">Transcription</keyword>
<accession>A0A953I5R8</accession>
<comment type="similarity">
    <text evidence="1">Belongs to the FlgM family.</text>
</comment>
<dbReference type="AlphaFoldDB" id="A0A953I5R8"/>